<feature type="transmembrane region" description="Helical" evidence="6">
    <location>
        <begin position="90"/>
        <end position="111"/>
    </location>
</feature>
<keyword evidence="2" id="KW-1003">Cell membrane</keyword>
<feature type="transmembrane region" description="Helical" evidence="6">
    <location>
        <begin position="397"/>
        <end position="414"/>
    </location>
</feature>
<keyword evidence="3 6" id="KW-0812">Transmembrane</keyword>
<feature type="transmembrane region" description="Helical" evidence="6">
    <location>
        <begin position="358"/>
        <end position="377"/>
    </location>
</feature>
<feature type="transmembrane region" description="Helical" evidence="6">
    <location>
        <begin position="26"/>
        <end position="49"/>
    </location>
</feature>
<dbReference type="InterPro" id="IPR050367">
    <property type="entry name" value="APC_superfamily"/>
</dbReference>
<dbReference type="AlphaFoldDB" id="A4A478"/>
<evidence type="ECO:0000256" key="3">
    <source>
        <dbReference type="ARBA" id="ARBA00022692"/>
    </source>
</evidence>
<dbReference type="PANTHER" id="PTHR42770:SF7">
    <property type="entry name" value="MEMBRANE PROTEIN"/>
    <property type="match status" value="1"/>
</dbReference>
<dbReference type="GO" id="GO:0005886">
    <property type="term" value="C:plasma membrane"/>
    <property type="evidence" value="ECO:0007669"/>
    <property type="project" value="UniProtKB-SubCell"/>
</dbReference>
<feature type="transmembrane region" description="Helical" evidence="6">
    <location>
        <begin position="334"/>
        <end position="352"/>
    </location>
</feature>
<feature type="transmembrane region" description="Helical" evidence="6">
    <location>
        <begin position="240"/>
        <end position="263"/>
    </location>
</feature>
<comment type="subcellular location">
    <subcellularLocation>
        <location evidence="1">Cell membrane</location>
        <topology evidence="1">Multi-pass membrane protein</topology>
    </subcellularLocation>
</comment>
<gene>
    <name evidence="7" type="ORF">KT71_17566</name>
</gene>
<dbReference type="STRING" id="314285.KT71_17566"/>
<keyword evidence="5 6" id="KW-0472">Membrane</keyword>
<evidence type="ECO:0000313" key="8">
    <source>
        <dbReference type="Proteomes" id="UP000019205"/>
    </source>
</evidence>
<dbReference type="HOGENOM" id="CLU_007946_15_12_6"/>
<feature type="transmembrane region" description="Helical" evidence="6">
    <location>
        <begin position="168"/>
        <end position="190"/>
    </location>
</feature>
<feature type="transmembrane region" description="Helical" evidence="6">
    <location>
        <begin position="61"/>
        <end position="84"/>
    </location>
</feature>
<name>A4A478_9GAMM</name>
<reference evidence="7 8" key="2">
    <citation type="journal article" date="2009" name="PLoS ONE">
        <title>The photosynthetic apparatus and its regulation in the aerobic gammaproteobacterium Congregibacter litoralis gen. nov., sp. nov.</title>
        <authorList>
            <person name="Spring S."/>
            <person name="Lunsdorf H."/>
            <person name="Fuchs B.M."/>
            <person name="Tindall B.J."/>
        </authorList>
    </citation>
    <scope>NUCLEOTIDE SEQUENCE [LARGE SCALE GENOMIC DNA]</scope>
    <source>
        <strain evidence="7">KT71</strain>
    </source>
</reference>
<evidence type="ECO:0000256" key="4">
    <source>
        <dbReference type="ARBA" id="ARBA00022989"/>
    </source>
</evidence>
<dbReference type="InterPro" id="IPR002293">
    <property type="entry name" value="AA/rel_permease1"/>
</dbReference>
<dbReference type="PIRSF" id="PIRSF006060">
    <property type="entry name" value="AA_transporter"/>
    <property type="match status" value="1"/>
</dbReference>
<dbReference type="Proteomes" id="UP000019205">
    <property type="component" value="Chromosome"/>
</dbReference>
<keyword evidence="8" id="KW-1185">Reference proteome</keyword>
<dbReference type="Gene3D" id="1.20.1740.10">
    <property type="entry name" value="Amino acid/polyamine transporter I"/>
    <property type="match status" value="1"/>
</dbReference>
<dbReference type="Pfam" id="PF13520">
    <property type="entry name" value="AA_permease_2"/>
    <property type="match status" value="1"/>
</dbReference>
<accession>A4A478</accession>
<feature type="transmembrane region" description="Helical" evidence="6">
    <location>
        <begin position="143"/>
        <end position="161"/>
    </location>
</feature>
<evidence type="ECO:0000256" key="1">
    <source>
        <dbReference type="ARBA" id="ARBA00004651"/>
    </source>
</evidence>
<evidence type="ECO:0000256" key="6">
    <source>
        <dbReference type="SAM" id="Phobius"/>
    </source>
</evidence>
<feature type="transmembrane region" description="Helical" evidence="6">
    <location>
        <begin position="210"/>
        <end position="228"/>
    </location>
</feature>
<comment type="caution">
    <text evidence="7">The sequence shown here is derived from an EMBL/GenBank/DDBJ whole genome shotgun (WGS) entry which is preliminary data.</text>
</comment>
<dbReference type="PANTHER" id="PTHR42770">
    <property type="entry name" value="AMINO ACID TRANSPORTER-RELATED"/>
    <property type="match status" value="1"/>
</dbReference>
<feature type="transmembrane region" description="Helical" evidence="6">
    <location>
        <begin position="420"/>
        <end position="437"/>
    </location>
</feature>
<dbReference type="EMBL" id="AAOA02000001">
    <property type="protein sequence ID" value="EAQ99501.2"/>
    <property type="molecule type" value="Genomic_DNA"/>
</dbReference>
<evidence type="ECO:0000256" key="5">
    <source>
        <dbReference type="ARBA" id="ARBA00023136"/>
    </source>
</evidence>
<proteinExistence type="predicted"/>
<organism evidence="7 8">
    <name type="scientific">Congregibacter litoralis KT71</name>
    <dbReference type="NCBI Taxonomy" id="314285"/>
    <lineage>
        <taxon>Bacteria</taxon>
        <taxon>Pseudomonadati</taxon>
        <taxon>Pseudomonadota</taxon>
        <taxon>Gammaproteobacteria</taxon>
        <taxon>Cellvibrionales</taxon>
        <taxon>Halieaceae</taxon>
        <taxon>Congregibacter</taxon>
    </lineage>
</organism>
<protein>
    <submittedName>
        <fullName evidence="7">Amino acid/polyamine/organocation transporter, APC superfamily</fullName>
    </submittedName>
</protein>
<evidence type="ECO:0000313" key="7">
    <source>
        <dbReference type="EMBL" id="EAQ99501.2"/>
    </source>
</evidence>
<dbReference type="eggNOG" id="COG0531">
    <property type="taxonomic scope" value="Bacteria"/>
</dbReference>
<reference evidence="7 8" key="1">
    <citation type="journal article" date="2007" name="Proc. Natl. Acad. Sci. U.S.A.">
        <title>Characterization of a marine gammaproteobacterium capable of aerobic anoxygenic photosynthesis.</title>
        <authorList>
            <person name="Fuchs B.M."/>
            <person name="Spring S."/>
            <person name="Teeling H."/>
            <person name="Quast C."/>
            <person name="Wulf J."/>
            <person name="Schattenhofer M."/>
            <person name="Yan S."/>
            <person name="Ferriera S."/>
            <person name="Johnson J."/>
            <person name="Glockner F.O."/>
            <person name="Amann R."/>
        </authorList>
    </citation>
    <scope>NUCLEOTIDE SEQUENCE [LARGE SCALE GENOMIC DNA]</scope>
    <source>
        <strain evidence="7">KT71</strain>
    </source>
</reference>
<sequence length="447" mass="47286">MQAAIGVSATIAFMSNHRENRLRRDIGSFGAAFLVLNGLIGAGIFALPGKVAVNAGLFSPWLFLVVGALFLSVVLVFAELASYYDETGGPVLYASDAFGPLAGFGTGWLLFLSRTTAFAANATVMASYLGSLFDVLAGDLPRMLIITTVILGLTWANILGVRDGVRAMGVFTFLKAAPLLILVLLGFQYVSGSTLLPSAELLVDDLGSTTLLMIYAFVGFETVGVTAGETTHPRRTLPRVLVGTVVSIGLLYFLIVLVFVSVIDQGDYANATLVDVGRALAGTAGAFAITLAAVFSIGGNLAGSMLAAPRLVFSLAENRQLPRWFAHVHPRYATPDRCIVVMGALALGLALTGSFVKLAVASSVARLLSYIICIASLPAIRRGASDAVRQDAYRLKGGYLIPVLGLMICLWLLMQSKAESWIAVGVLLLAGFAFYAFEKRFGLAEQP</sequence>
<evidence type="ECO:0000256" key="2">
    <source>
        <dbReference type="ARBA" id="ARBA00022475"/>
    </source>
</evidence>
<dbReference type="GO" id="GO:0022857">
    <property type="term" value="F:transmembrane transporter activity"/>
    <property type="evidence" value="ECO:0007669"/>
    <property type="project" value="InterPro"/>
</dbReference>
<feature type="transmembrane region" description="Helical" evidence="6">
    <location>
        <begin position="283"/>
        <end position="313"/>
    </location>
</feature>
<keyword evidence="4 6" id="KW-1133">Transmembrane helix</keyword>